<evidence type="ECO:0000313" key="5">
    <source>
        <dbReference type="EMBL" id="ODN71769.1"/>
    </source>
</evidence>
<dbReference type="PANTHER" id="PTHR43163">
    <property type="entry name" value="DIPEPTIDE TRANSPORT SYSTEM PERMEASE PROTEIN DPPB-RELATED"/>
    <property type="match status" value="1"/>
</dbReference>
<evidence type="ECO:0000256" key="1">
    <source>
        <dbReference type="ARBA" id="ARBA00004651"/>
    </source>
</evidence>
<dbReference type="Proteomes" id="UP000094622">
    <property type="component" value="Unassembled WGS sequence"/>
</dbReference>
<keyword evidence="2" id="KW-0813">Transport</keyword>
<name>A0A1E3H604_9HYPH</name>
<gene>
    <name evidence="5" type="primary">oppB_1</name>
    <name evidence="5" type="ORF">A6302_00912</name>
</gene>
<accession>A0A1E3H604</accession>
<dbReference type="AlphaFoldDB" id="A0A1E3H604"/>
<protein>
    <submittedName>
        <fullName evidence="5">Oligopeptide transport system permease protein OppB</fullName>
    </submittedName>
</protein>
<evidence type="ECO:0000256" key="2">
    <source>
        <dbReference type="ARBA" id="ARBA00022448"/>
    </source>
</evidence>
<keyword evidence="3" id="KW-1003">Cell membrane</keyword>
<evidence type="ECO:0000313" key="6">
    <source>
        <dbReference type="Proteomes" id="UP000094622"/>
    </source>
</evidence>
<organism evidence="5 6">
    <name type="scientific">Methylobrevis pamukkalensis</name>
    <dbReference type="NCBI Taxonomy" id="1439726"/>
    <lineage>
        <taxon>Bacteria</taxon>
        <taxon>Pseudomonadati</taxon>
        <taxon>Pseudomonadota</taxon>
        <taxon>Alphaproteobacteria</taxon>
        <taxon>Hyphomicrobiales</taxon>
        <taxon>Pleomorphomonadaceae</taxon>
        <taxon>Methylobrevis</taxon>
    </lineage>
</organism>
<keyword evidence="6" id="KW-1185">Reference proteome</keyword>
<dbReference type="InterPro" id="IPR045621">
    <property type="entry name" value="BPD_transp_1_N"/>
</dbReference>
<sequence length="97" mass="10622">MLSYTLRRLLLAVLVALTVSAIGFFLLRLSGDLGRALAGQNATLEQVKAIEAAYGLDRPLVVQYVDWLGNFLAGDLGQSFYFKQPAATSSSRACRRR</sequence>
<dbReference type="Pfam" id="PF19300">
    <property type="entry name" value="BPD_transp_1_N"/>
    <property type="match status" value="1"/>
</dbReference>
<evidence type="ECO:0000259" key="4">
    <source>
        <dbReference type="Pfam" id="PF19300"/>
    </source>
</evidence>
<dbReference type="PANTHER" id="PTHR43163:SF6">
    <property type="entry name" value="DIPEPTIDE TRANSPORT SYSTEM PERMEASE PROTEIN DPPB-RELATED"/>
    <property type="match status" value="1"/>
</dbReference>
<comment type="caution">
    <text evidence="5">The sequence shown here is derived from an EMBL/GenBank/DDBJ whole genome shotgun (WGS) entry which is preliminary data.</text>
</comment>
<feature type="domain" description="ABC transporter type 1 GsiC-like N-terminal" evidence="4">
    <location>
        <begin position="1"/>
        <end position="75"/>
    </location>
</feature>
<dbReference type="EMBL" id="MCRJ01000014">
    <property type="protein sequence ID" value="ODN71769.1"/>
    <property type="molecule type" value="Genomic_DNA"/>
</dbReference>
<comment type="subcellular location">
    <subcellularLocation>
        <location evidence="1">Cell membrane</location>
        <topology evidence="1">Multi-pass membrane protein</topology>
    </subcellularLocation>
</comment>
<evidence type="ECO:0000256" key="3">
    <source>
        <dbReference type="ARBA" id="ARBA00022475"/>
    </source>
</evidence>
<dbReference type="GO" id="GO:0005886">
    <property type="term" value="C:plasma membrane"/>
    <property type="evidence" value="ECO:0007669"/>
    <property type="project" value="UniProtKB-SubCell"/>
</dbReference>
<proteinExistence type="predicted"/>
<reference evidence="5 6" key="1">
    <citation type="submission" date="2016-07" db="EMBL/GenBank/DDBJ databases">
        <title>Draft Genome Sequence of Methylobrevis pamukkalensis PK2.</title>
        <authorList>
            <person name="Vasilenko O.V."/>
            <person name="Doronina N.V."/>
            <person name="Shmareva M.N."/>
            <person name="Tarlachkov S.V."/>
            <person name="Mustakhimov I."/>
            <person name="Trotsenko Y.A."/>
        </authorList>
    </citation>
    <scope>NUCLEOTIDE SEQUENCE [LARGE SCALE GENOMIC DNA]</scope>
    <source>
        <strain evidence="5 6">PK2</strain>
    </source>
</reference>
<keyword evidence="3" id="KW-0472">Membrane</keyword>